<comment type="subcellular location">
    <subcellularLocation>
        <location evidence="4">Mitochondrion</location>
    </subcellularLocation>
</comment>
<dbReference type="Gene3D" id="3.30.479.20">
    <property type="entry name" value="Elongation factor Ts, dimerisation domain"/>
    <property type="match status" value="2"/>
</dbReference>
<evidence type="ECO:0000256" key="2">
    <source>
        <dbReference type="ARBA" id="ARBA00022768"/>
    </source>
</evidence>
<feature type="compositionally biased region" description="Low complexity" evidence="5">
    <location>
        <begin position="36"/>
        <end position="55"/>
    </location>
</feature>
<dbReference type="Gene3D" id="1.10.8.10">
    <property type="entry name" value="DNA helicase RuvA subunit, C-terminal domain"/>
    <property type="match status" value="1"/>
</dbReference>
<keyword evidence="2 4" id="KW-0251">Elongation factor</keyword>
<gene>
    <name evidence="7" type="ORF">ACHAWU_008061</name>
</gene>
<dbReference type="GO" id="GO:0003746">
    <property type="term" value="F:translation elongation factor activity"/>
    <property type="evidence" value="ECO:0007669"/>
    <property type="project" value="UniProtKB-UniRule"/>
</dbReference>
<evidence type="ECO:0000259" key="6">
    <source>
        <dbReference type="Pfam" id="PF00889"/>
    </source>
</evidence>
<evidence type="ECO:0000313" key="8">
    <source>
        <dbReference type="Proteomes" id="UP001530293"/>
    </source>
</evidence>
<evidence type="ECO:0000256" key="5">
    <source>
        <dbReference type="SAM" id="MobiDB-lite"/>
    </source>
</evidence>
<proteinExistence type="inferred from homology"/>
<accession>A0ABD3N7F6</accession>
<dbReference type="SUPFAM" id="SSF54713">
    <property type="entry name" value="Elongation factor Ts (EF-Ts), dimerisation domain"/>
    <property type="match status" value="1"/>
</dbReference>
<dbReference type="InterPro" id="IPR036402">
    <property type="entry name" value="EF-Ts_dimer_sf"/>
</dbReference>
<dbReference type="HAMAP" id="MF_00050">
    <property type="entry name" value="EF_Ts"/>
    <property type="match status" value="1"/>
</dbReference>
<keyword evidence="8" id="KW-1185">Reference proteome</keyword>
<dbReference type="NCBIfam" id="TIGR00116">
    <property type="entry name" value="tsf"/>
    <property type="match status" value="1"/>
</dbReference>
<dbReference type="PANTHER" id="PTHR11741:SF0">
    <property type="entry name" value="ELONGATION FACTOR TS, MITOCHONDRIAL"/>
    <property type="match status" value="1"/>
</dbReference>
<keyword evidence="3 4" id="KW-0648">Protein biosynthesis</keyword>
<comment type="function">
    <text evidence="4">Associates with the EF-Tu.GDP complex and induces the exchange of GDP to GTP. It remains bound to the aminoacyl-tRNA.EF-Tu.GTP complex up to the GTP hydrolysis stage on the ribosome.</text>
</comment>
<evidence type="ECO:0000256" key="1">
    <source>
        <dbReference type="ARBA" id="ARBA00005532"/>
    </source>
</evidence>
<dbReference type="CDD" id="cd14275">
    <property type="entry name" value="UBA_EF-Ts"/>
    <property type="match status" value="1"/>
</dbReference>
<dbReference type="Pfam" id="PF00889">
    <property type="entry name" value="EF_TS"/>
    <property type="match status" value="1"/>
</dbReference>
<dbReference type="InterPro" id="IPR009060">
    <property type="entry name" value="UBA-like_sf"/>
</dbReference>
<dbReference type="GO" id="GO:0005739">
    <property type="term" value="C:mitochondrion"/>
    <property type="evidence" value="ECO:0007669"/>
    <property type="project" value="UniProtKB-SubCell"/>
</dbReference>
<dbReference type="AlphaFoldDB" id="A0ABD3N7F6"/>
<feature type="domain" description="Translation elongation factor EFTs/EF1B dimerisation" evidence="6">
    <location>
        <begin position="167"/>
        <end position="418"/>
    </location>
</feature>
<organism evidence="7 8">
    <name type="scientific">Discostella pseudostelligera</name>
    <dbReference type="NCBI Taxonomy" id="259834"/>
    <lineage>
        <taxon>Eukaryota</taxon>
        <taxon>Sar</taxon>
        <taxon>Stramenopiles</taxon>
        <taxon>Ochrophyta</taxon>
        <taxon>Bacillariophyta</taxon>
        <taxon>Coscinodiscophyceae</taxon>
        <taxon>Thalassiosirophycidae</taxon>
        <taxon>Stephanodiscales</taxon>
        <taxon>Stephanodiscaceae</taxon>
        <taxon>Discostella</taxon>
    </lineage>
</organism>
<protein>
    <recommendedName>
        <fullName evidence="4">Elongation factor Ts, mitochondrial</fullName>
        <shortName evidence="4">EF-Ts</shortName>
        <shortName evidence="4">EF-TsMt</shortName>
    </recommendedName>
</protein>
<sequence length="420" mass="44768">MILSQAAMQCGRRANFPQRSCSSIAVAAAAAATTATSSSSSSSSSSSTLSTPQTAPRQPHNFTSYYGNRYGDNHRQYFYSTSSLLAEEATAVSTAHLVKQLRESTGAPMMECKKALSSPEVKNDLQLAKEWLRKHGSAKALSKVAGREALEGLVGLHISTNSLGPTAALVKVSSETDFASRSTVFSNFVQEVAIAAATATATTSSSSINLKDVIIDEPIDVSTFLFNATTTAGKTLHESLNDAILAIRENLSIDAISVLKTSSDNSSQQPSVFGGYVHGKVAPDVMCGTAAAIVELVALPSSKMNDDATIQEAAKKIAMHIVAAKPLYINIESVPEEVVQKEKEILLSKIELEASSGLKKKSSPEIQEKILKGQLRKYYESVCLTEQAHMVEEGNPKVSKVLTQLGVAVKNFRLMSMGKS</sequence>
<dbReference type="PANTHER" id="PTHR11741">
    <property type="entry name" value="ELONGATION FACTOR TS"/>
    <property type="match status" value="1"/>
</dbReference>
<dbReference type="Gene3D" id="1.10.286.20">
    <property type="match status" value="1"/>
</dbReference>
<feature type="region of interest" description="Disordered" evidence="5">
    <location>
        <begin position="36"/>
        <end position="66"/>
    </location>
</feature>
<evidence type="ECO:0000256" key="3">
    <source>
        <dbReference type="ARBA" id="ARBA00022917"/>
    </source>
</evidence>
<keyword evidence="4" id="KW-0496">Mitochondrion</keyword>
<comment type="caution">
    <text evidence="7">The sequence shown here is derived from an EMBL/GenBank/DDBJ whole genome shotgun (WGS) entry which is preliminary data.</text>
</comment>
<dbReference type="FunFam" id="1.10.8.10:FF:000001">
    <property type="entry name" value="Elongation factor Ts"/>
    <property type="match status" value="1"/>
</dbReference>
<dbReference type="SUPFAM" id="SSF46934">
    <property type="entry name" value="UBA-like"/>
    <property type="match status" value="1"/>
</dbReference>
<dbReference type="InterPro" id="IPR014039">
    <property type="entry name" value="Transl_elong_EFTs/EF1B_dimer"/>
</dbReference>
<dbReference type="EMBL" id="JALLBG020000017">
    <property type="protein sequence ID" value="KAL3772039.1"/>
    <property type="molecule type" value="Genomic_DNA"/>
</dbReference>
<name>A0ABD3N7F6_9STRA</name>
<comment type="similarity">
    <text evidence="1 4">Belongs to the EF-Ts family.</text>
</comment>
<reference evidence="7 8" key="1">
    <citation type="submission" date="2024-10" db="EMBL/GenBank/DDBJ databases">
        <title>Updated reference genomes for cyclostephanoid diatoms.</title>
        <authorList>
            <person name="Roberts W.R."/>
            <person name="Alverson A.J."/>
        </authorList>
    </citation>
    <scope>NUCLEOTIDE SEQUENCE [LARGE SCALE GENOMIC DNA]</scope>
    <source>
        <strain evidence="7 8">AJA232-27</strain>
    </source>
</reference>
<dbReference type="Proteomes" id="UP001530293">
    <property type="component" value="Unassembled WGS sequence"/>
</dbReference>
<evidence type="ECO:0000313" key="7">
    <source>
        <dbReference type="EMBL" id="KAL3772039.1"/>
    </source>
</evidence>
<dbReference type="InterPro" id="IPR001816">
    <property type="entry name" value="Transl_elong_EFTs/EF1B"/>
</dbReference>
<evidence type="ECO:0000256" key="4">
    <source>
        <dbReference type="HAMAP-Rule" id="MF_03135"/>
    </source>
</evidence>